<dbReference type="EMBL" id="MWIO01000034">
    <property type="protein sequence ID" value="THD06468.1"/>
    <property type="molecule type" value="Genomic_DNA"/>
</dbReference>
<evidence type="ECO:0008006" key="3">
    <source>
        <dbReference type="Google" id="ProtNLM"/>
    </source>
</evidence>
<proteinExistence type="predicted"/>
<dbReference type="InterPro" id="IPR012340">
    <property type="entry name" value="NA-bd_OB-fold"/>
</dbReference>
<name>A0A4S3KDY5_9GAMM</name>
<dbReference type="AlphaFoldDB" id="A0A4S3KDY5"/>
<organism evidence="1 2">
    <name type="scientific">Rhodanobacter lindaniclasticus</name>
    <dbReference type="NCBI Taxonomy" id="75310"/>
    <lineage>
        <taxon>Bacteria</taxon>
        <taxon>Pseudomonadati</taxon>
        <taxon>Pseudomonadota</taxon>
        <taxon>Gammaproteobacteria</taxon>
        <taxon>Lysobacterales</taxon>
        <taxon>Rhodanobacteraceae</taxon>
        <taxon>Rhodanobacter</taxon>
    </lineage>
</organism>
<sequence>MKIEVLNETPEKFESTWEGVTRQRVRQWCVVTIKGRPSSFQVTVDPGKEYPPGEYELAPESFSFNNGRLSVTRVVLSPLAVASIKPQPVASAK</sequence>
<reference evidence="1 2" key="1">
    <citation type="submission" date="2017-02" db="EMBL/GenBank/DDBJ databases">
        <title>Whole genome sequencing of Rhodanobacter lindaniclasticus DSM 17932.</title>
        <authorList>
            <person name="Kumar S."/>
            <person name="Patil P."/>
            <person name="Patil P.B."/>
        </authorList>
    </citation>
    <scope>NUCLEOTIDE SEQUENCE [LARGE SCALE GENOMIC DNA]</scope>
    <source>
        <strain evidence="1 2">DSM 17932</strain>
    </source>
</reference>
<dbReference type="RefSeq" id="WP_136259100.1">
    <property type="nucleotide sequence ID" value="NZ_MWIO01000034.1"/>
</dbReference>
<gene>
    <name evidence="1" type="ORF">B1991_12925</name>
</gene>
<evidence type="ECO:0000313" key="2">
    <source>
        <dbReference type="Proteomes" id="UP000306317"/>
    </source>
</evidence>
<dbReference type="OrthoDB" id="5957519at2"/>
<keyword evidence="2" id="KW-1185">Reference proteome</keyword>
<accession>A0A4S3KDY5</accession>
<dbReference type="Proteomes" id="UP000306317">
    <property type="component" value="Unassembled WGS sequence"/>
</dbReference>
<protein>
    <recommendedName>
        <fullName evidence="3">Single-stranded DNA-binding protein</fullName>
    </recommendedName>
</protein>
<comment type="caution">
    <text evidence="1">The sequence shown here is derived from an EMBL/GenBank/DDBJ whole genome shotgun (WGS) entry which is preliminary data.</text>
</comment>
<evidence type="ECO:0000313" key="1">
    <source>
        <dbReference type="EMBL" id="THD06468.1"/>
    </source>
</evidence>
<dbReference type="Gene3D" id="2.40.50.140">
    <property type="entry name" value="Nucleic acid-binding proteins"/>
    <property type="match status" value="1"/>
</dbReference>